<keyword evidence="2" id="KW-1185">Reference proteome</keyword>
<evidence type="ECO:0000313" key="2">
    <source>
        <dbReference type="Proteomes" id="UP000838756"/>
    </source>
</evidence>
<organism evidence="1 2">
    <name type="scientific">Pararge aegeria aegeria</name>
    <dbReference type="NCBI Taxonomy" id="348720"/>
    <lineage>
        <taxon>Eukaryota</taxon>
        <taxon>Metazoa</taxon>
        <taxon>Ecdysozoa</taxon>
        <taxon>Arthropoda</taxon>
        <taxon>Hexapoda</taxon>
        <taxon>Insecta</taxon>
        <taxon>Pterygota</taxon>
        <taxon>Neoptera</taxon>
        <taxon>Endopterygota</taxon>
        <taxon>Lepidoptera</taxon>
        <taxon>Glossata</taxon>
        <taxon>Ditrysia</taxon>
        <taxon>Papilionoidea</taxon>
        <taxon>Nymphalidae</taxon>
        <taxon>Satyrinae</taxon>
        <taxon>Satyrini</taxon>
        <taxon>Parargina</taxon>
        <taxon>Pararge</taxon>
    </lineage>
</organism>
<protein>
    <submittedName>
        <fullName evidence="1">Jg12939 protein</fullName>
    </submittedName>
</protein>
<gene>
    <name evidence="1" type="primary">jg12939</name>
    <name evidence="1" type="ORF">PAEG_LOCUS26344</name>
</gene>
<dbReference type="Proteomes" id="UP000838756">
    <property type="component" value="Unassembled WGS sequence"/>
</dbReference>
<sequence>MPPKIGRACLQEAYSLFEGTQIIGIEDDAFQAFAVQIRKEEAKRKATRFPNAPFTITLMNFVRTRLLESSFISHKMEQRLLNCKMMFKKKLKKCNCTQQLNDDERVNELLAGFFLVESVFRTAGRATTNK</sequence>
<evidence type="ECO:0000313" key="1">
    <source>
        <dbReference type="EMBL" id="CAH2267863.1"/>
    </source>
</evidence>
<reference evidence="1" key="1">
    <citation type="submission" date="2022-03" db="EMBL/GenBank/DDBJ databases">
        <authorList>
            <person name="Lindestad O."/>
        </authorList>
    </citation>
    <scope>NUCLEOTIDE SEQUENCE</scope>
</reference>
<dbReference type="EMBL" id="CAKXAJ010026404">
    <property type="protein sequence ID" value="CAH2267863.1"/>
    <property type="molecule type" value="Genomic_DNA"/>
</dbReference>
<comment type="caution">
    <text evidence="1">The sequence shown here is derived from an EMBL/GenBank/DDBJ whole genome shotgun (WGS) entry which is preliminary data.</text>
</comment>
<dbReference type="AlphaFoldDB" id="A0A8S4SMF4"/>
<proteinExistence type="predicted"/>
<name>A0A8S4SMF4_9NEOP</name>
<accession>A0A8S4SMF4</accession>